<sequence length="90" mass="9862">MSSRRSGAPRLTDVDDVSNLIMKLQALLPQLNQNNPTSVVTASSVMKEACSCIKRLQKEVDDLSETLSQLLDSVDITSVDAEFLRGILLQ</sequence>
<dbReference type="AlphaFoldDB" id="A0A7J7CJH0"/>
<keyword evidence="6" id="KW-0175">Coiled coil</keyword>
<keyword evidence="4" id="KW-0804">Transcription</keyword>
<comment type="subcellular location">
    <subcellularLocation>
        <location evidence="1">Nucleus</location>
    </subcellularLocation>
</comment>
<evidence type="ECO:0000256" key="2">
    <source>
        <dbReference type="ARBA" id="ARBA00022604"/>
    </source>
</evidence>
<dbReference type="InterPro" id="IPR044293">
    <property type="entry name" value="PRE"/>
</dbReference>
<evidence type="ECO:0000256" key="6">
    <source>
        <dbReference type="SAM" id="Coils"/>
    </source>
</evidence>
<dbReference type="InterPro" id="IPR036638">
    <property type="entry name" value="HLH_DNA-bd_sf"/>
</dbReference>
<dbReference type="PANTHER" id="PTHR38546:SF3">
    <property type="entry name" value="DNA BINDING PROTEIN"/>
    <property type="match status" value="1"/>
</dbReference>
<dbReference type="GO" id="GO:0046983">
    <property type="term" value="F:protein dimerization activity"/>
    <property type="evidence" value="ECO:0007669"/>
    <property type="project" value="InterPro"/>
</dbReference>
<evidence type="ECO:0000313" key="8">
    <source>
        <dbReference type="Proteomes" id="UP000593562"/>
    </source>
</evidence>
<protein>
    <submittedName>
        <fullName evidence="7">Uncharacterized protein</fullName>
    </submittedName>
</protein>
<dbReference type="GO" id="GO:0006355">
    <property type="term" value="P:regulation of DNA-templated transcription"/>
    <property type="evidence" value="ECO:0007669"/>
    <property type="project" value="InterPro"/>
</dbReference>
<evidence type="ECO:0000256" key="4">
    <source>
        <dbReference type="ARBA" id="ARBA00023163"/>
    </source>
</evidence>
<name>A0A7J7CJH0_TRIWF</name>
<evidence type="ECO:0000313" key="7">
    <source>
        <dbReference type="EMBL" id="KAF5734151.1"/>
    </source>
</evidence>
<dbReference type="EMBL" id="JAAARO010000016">
    <property type="protein sequence ID" value="KAF5734151.1"/>
    <property type="molecule type" value="Genomic_DNA"/>
</dbReference>
<keyword evidence="8" id="KW-1185">Reference proteome</keyword>
<keyword evidence="2" id="KW-0341">Growth regulation</keyword>
<evidence type="ECO:0000256" key="3">
    <source>
        <dbReference type="ARBA" id="ARBA00023015"/>
    </source>
</evidence>
<reference evidence="7 8" key="1">
    <citation type="journal article" date="2020" name="Nat. Commun.">
        <title>Genome of Tripterygium wilfordii and identification of cytochrome P450 involved in triptolide biosynthesis.</title>
        <authorList>
            <person name="Tu L."/>
            <person name="Su P."/>
            <person name="Zhang Z."/>
            <person name="Gao L."/>
            <person name="Wang J."/>
            <person name="Hu T."/>
            <person name="Zhou J."/>
            <person name="Zhang Y."/>
            <person name="Zhao Y."/>
            <person name="Liu Y."/>
            <person name="Song Y."/>
            <person name="Tong Y."/>
            <person name="Lu Y."/>
            <person name="Yang J."/>
            <person name="Xu C."/>
            <person name="Jia M."/>
            <person name="Peters R.J."/>
            <person name="Huang L."/>
            <person name="Gao W."/>
        </authorList>
    </citation>
    <scope>NUCLEOTIDE SEQUENCE [LARGE SCALE GENOMIC DNA]</scope>
    <source>
        <strain evidence="8">cv. XIE 37</strain>
        <tissue evidence="7">Leaf</tissue>
    </source>
</reference>
<evidence type="ECO:0000256" key="1">
    <source>
        <dbReference type="ARBA" id="ARBA00004123"/>
    </source>
</evidence>
<dbReference type="InParanoid" id="A0A7J7CJH0"/>
<dbReference type="GO" id="GO:0005634">
    <property type="term" value="C:nucleus"/>
    <property type="evidence" value="ECO:0007669"/>
    <property type="project" value="UniProtKB-SubCell"/>
</dbReference>
<dbReference type="InterPro" id="IPR044172">
    <property type="entry name" value="ILI2-like"/>
</dbReference>
<keyword evidence="5" id="KW-0539">Nucleus</keyword>
<dbReference type="Pfam" id="PF23174">
    <property type="entry name" value="bHLH_ILI"/>
    <property type="match status" value="1"/>
</dbReference>
<gene>
    <name evidence="7" type="ORF">HS088_TW16G00594</name>
</gene>
<dbReference type="PANTHER" id="PTHR38546">
    <property type="entry name" value="DNA BINDING PROTEIN"/>
    <property type="match status" value="1"/>
</dbReference>
<proteinExistence type="predicted"/>
<organism evidence="7 8">
    <name type="scientific">Tripterygium wilfordii</name>
    <name type="common">Thunder God vine</name>
    <dbReference type="NCBI Taxonomy" id="458696"/>
    <lineage>
        <taxon>Eukaryota</taxon>
        <taxon>Viridiplantae</taxon>
        <taxon>Streptophyta</taxon>
        <taxon>Embryophyta</taxon>
        <taxon>Tracheophyta</taxon>
        <taxon>Spermatophyta</taxon>
        <taxon>Magnoliopsida</taxon>
        <taxon>eudicotyledons</taxon>
        <taxon>Gunneridae</taxon>
        <taxon>Pentapetalae</taxon>
        <taxon>rosids</taxon>
        <taxon>fabids</taxon>
        <taxon>Celastrales</taxon>
        <taxon>Celastraceae</taxon>
        <taxon>Tripterygium</taxon>
    </lineage>
</organism>
<dbReference type="Gene3D" id="4.10.280.10">
    <property type="entry name" value="Helix-loop-helix DNA-binding domain"/>
    <property type="match status" value="1"/>
</dbReference>
<keyword evidence="3" id="KW-0805">Transcription regulation</keyword>
<evidence type="ECO:0000256" key="5">
    <source>
        <dbReference type="ARBA" id="ARBA00023242"/>
    </source>
</evidence>
<comment type="caution">
    <text evidence="7">The sequence shown here is derived from an EMBL/GenBank/DDBJ whole genome shotgun (WGS) entry which is preliminary data.</text>
</comment>
<accession>A0A7J7CJH0</accession>
<dbReference type="GO" id="GO:0040008">
    <property type="term" value="P:regulation of growth"/>
    <property type="evidence" value="ECO:0007669"/>
    <property type="project" value="InterPro"/>
</dbReference>
<dbReference type="OrthoDB" id="668823at2759"/>
<dbReference type="SUPFAM" id="SSF47459">
    <property type="entry name" value="HLH, helix-loop-helix DNA-binding domain"/>
    <property type="match status" value="1"/>
</dbReference>
<dbReference type="Proteomes" id="UP000593562">
    <property type="component" value="Unassembled WGS sequence"/>
</dbReference>
<feature type="coiled-coil region" evidence="6">
    <location>
        <begin position="46"/>
        <end position="73"/>
    </location>
</feature>